<proteinExistence type="predicted"/>
<reference evidence="2" key="1">
    <citation type="journal article" date="2022" name="bioRxiv">
        <title>Sequencing and chromosome-scale assembly of the giantPleurodeles waltlgenome.</title>
        <authorList>
            <person name="Brown T."/>
            <person name="Elewa A."/>
            <person name="Iarovenko S."/>
            <person name="Subramanian E."/>
            <person name="Araus A.J."/>
            <person name="Petzold A."/>
            <person name="Susuki M."/>
            <person name="Suzuki K.-i.T."/>
            <person name="Hayashi T."/>
            <person name="Toyoda A."/>
            <person name="Oliveira C."/>
            <person name="Osipova E."/>
            <person name="Leigh N.D."/>
            <person name="Simon A."/>
            <person name="Yun M.H."/>
        </authorList>
    </citation>
    <scope>NUCLEOTIDE SEQUENCE</scope>
    <source>
        <strain evidence="2">20211129_DDA</strain>
        <tissue evidence="2">Liver</tissue>
    </source>
</reference>
<comment type="caution">
    <text evidence="2">The sequence shown here is derived from an EMBL/GenBank/DDBJ whole genome shotgun (WGS) entry which is preliminary data.</text>
</comment>
<organism evidence="2 3">
    <name type="scientific">Pleurodeles waltl</name>
    <name type="common">Iberian ribbed newt</name>
    <dbReference type="NCBI Taxonomy" id="8319"/>
    <lineage>
        <taxon>Eukaryota</taxon>
        <taxon>Metazoa</taxon>
        <taxon>Chordata</taxon>
        <taxon>Craniata</taxon>
        <taxon>Vertebrata</taxon>
        <taxon>Euteleostomi</taxon>
        <taxon>Amphibia</taxon>
        <taxon>Batrachia</taxon>
        <taxon>Caudata</taxon>
        <taxon>Salamandroidea</taxon>
        <taxon>Salamandridae</taxon>
        <taxon>Pleurodelinae</taxon>
        <taxon>Pleurodeles</taxon>
    </lineage>
</organism>
<accession>A0AAV7M600</accession>
<evidence type="ECO:0000256" key="1">
    <source>
        <dbReference type="SAM" id="MobiDB-lite"/>
    </source>
</evidence>
<keyword evidence="3" id="KW-1185">Reference proteome</keyword>
<evidence type="ECO:0000313" key="3">
    <source>
        <dbReference type="Proteomes" id="UP001066276"/>
    </source>
</evidence>
<name>A0AAV7M600_PLEWA</name>
<dbReference type="Proteomes" id="UP001066276">
    <property type="component" value="Chromosome 10"/>
</dbReference>
<sequence>MGVKLRHSVCERQAASTLPHTTHSPVGTAKGCRKRSQASQHDRAAKEGGPSAPRIWCELDVLGSSHRSVCVAPCVPISSSCTYYFAGVPRCVVSAVPASSAFPFRSTRCFTARSCDAAGRRWHPSGPARVTRLGQLPRVRARFHRRSATRRGCFYLRSGSDRLFCRILIIGRVGAVS</sequence>
<dbReference type="AlphaFoldDB" id="A0AAV7M600"/>
<feature type="region of interest" description="Disordered" evidence="1">
    <location>
        <begin position="17"/>
        <end position="50"/>
    </location>
</feature>
<protein>
    <submittedName>
        <fullName evidence="2">Uncharacterized protein</fullName>
    </submittedName>
</protein>
<gene>
    <name evidence="2" type="ORF">NDU88_003668</name>
</gene>
<dbReference type="EMBL" id="JANPWB010000014">
    <property type="protein sequence ID" value="KAJ1098559.1"/>
    <property type="molecule type" value="Genomic_DNA"/>
</dbReference>
<evidence type="ECO:0000313" key="2">
    <source>
        <dbReference type="EMBL" id="KAJ1098559.1"/>
    </source>
</evidence>